<evidence type="ECO:0000259" key="2">
    <source>
        <dbReference type="Pfam" id="PF01965"/>
    </source>
</evidence>
<protein>
    <recommendedName>
        <fullName evidence="2">DJ-1/PfpI domain-containing protein</fullName>
    </recommendedName>
</protein>
<dbReference type="InterPro" id="IPR052158">
    <property type="entry name" value="INH-QAR"/>
</dbReference>
<dbReference type="Proteomes" id="UP000567179">
    <property type="component" value="Unassembled WGS sequence"/>
</dbReference>
<reference evidence="3 4" key="1">
    <citation type="journal article" date="2020" name="ISME J.">
        <title>Uncovering the hidden diversity of litter-decomposition mechanisms in mushroom-forming fungi.</title>
        <authorList>
            <person name="Floudas D."/>
            <person name="Bentzer J."/>
            <person name="Ahren D."/>
            <person name="Johansson T."/>
            <person name="Persson P."/>
            <person name="Tunlid A."/>
        </authorList>
    </citation>
    <scope>NUCLEOTIDE SEQUENCE [LARGE SCALE GENOMIC DNA]</scope>
    <source>
        <strain evidence="3 4">CBS 101986</strain>
    </source>
</reference>
<gene>
    <name evidence="3" type="ORF">D9619_013412</name>
</gene>
<evidence type="ECO:0000313" key="4">
    <source>
        <dbReference type="Proteomes" id="UP000567179"/>
    </source>
</evidence>
<dbReference type="InterPro" id="IPR002818">
    <property type="entry name" value="DJ-1/PfpI"/>
</dbReference>
<dbReference type="OrthoDB" id="543156at2759"/>
<dbReference type="InterPro" id="IPR029062">
    <property type="entry name" value="Class_I_gatase-like"/>
</dbReference>
<organism evidence="3 4">
    <name type="scientific">Psilocybe cf. subviscida</name>
    <dbReference type="NCBI Taxonomy" id="2480587"/>
    <lineage>
        <taxon>Eukaryota</taxon>
        <taxon>Fungi</taxon>
        <taxon>Dikarya</taxon>
        <taxon>Basidiomycota</taxon>
        <taxon>Agaricomycotina</taxon>
        <taxon>Agaricomycetes</taxon>
        <taxon>Agaricomycetidae</taxon>
        <taxon>Agaricales</taxon>
        <taxon>Agaricineae</taxon>
        <taxon>Strophariaceae</taxon>
        <taxon>Psilocybe</taxon>
    </lineage>
</organism>
<feature type="chain" id="PRO_5034963336" description="DJ-1/PfpI domain-containing protein" evidence="1">
    <location>
        <begin position="24"/>
        <end position="232"/>
    </location>
</feature>
<dbReference type="PANTHER" id="PTHR43130">
    <property type="entry name" value="ARAC-FAMILY TRANSCRIPTIONAL REGULATOR"/>
    <property type="match status" value="1"/>
</dbReference>
<feature type="signal peptide" evidence="1">
    <location>
        <begin position="1"/>
        <end position="23"/>
    </location>
</feature>
<comment type="caution">
    <text evidence="3">The sequence shown here is derived from an EMBL/GenBank/DDBJ whole genome shotgun (WGS) entry which is preliminary data.</text>
</comment>
<sequence length="232" mass="25375">MQILKPVLHFGLLLFPEFQWLDAVGPADYINSHSHQYASLIPDIAPDVLDKAPHIKWHYISSDLTPVKPTAGPLITPDVTYDTCPPLDYLIVPGPVPLLQTVPDGLTAFLENLLADDKFKALLMICVGSLTIAQTGLLDGRNVCSNKTVLKSLALSGQLDPRVKWVGDRRWVVDGKLWSSAGITAGLDLAAEFARVHFDPDLVALVRESSEYAPNPDQPDKFAYILDGVTLP</sequence>
<name>A0A8H5F906_9AGAR</name>
<dbReference type="EMBL" id="JAACJJ010000005">
    <property type="protein sequence ID" value="KAF5328181.1"/>
    <property type="molecule type" value="Genomic_DNA"/>
</dbReference>
<dbReference type="PANTHER" id="PTHR43130:SF7">
    <property type="entry name" value="DJ-1_PFPI DOMAIN-CONTAINING PROTEIN"/>
    <property type="match status" value="1"/>
</dbReference>
<keyword evidence="1" id="KW-0732">Signal</keyword>
<dbReference type="AlphaFoldDB" id="A0A8H5F906"/>
<proteinExistence type="predicted"/>
<evidence type="ECO:0000313" key="3">
    <source>
        <dbReference type="EMBL" id="KAF5328181.1"/>
    </source>
</evidence>
<accession>A0A8H5F906</accession>
<dbReference type="Gene3D" id="3.40.50.880">
    <property type="match status" value="1"/>
</dbReference>
<feature type="domain" description="DJ-1/PfpI" evidence="2">
    <location>
        <begin position="51"/>
        <end position="194"/>
    </location>
</feature>
<keyword evidence="4" id="KW-1185">Reference proteome</keyword>
<dbReference type="Pfam" id="PF01965">
    <property type="entry name" value="DJ-1_PfpI"/>
    <property type="match status" value="1"/>
</dbReference>
<dbReference type="SUPFAM" id="SSF52317">
    <property type="entry name" value="Class I glutamine amidotransferase-like"/>
    <property type="match status" value="1"/>
</dbReference>
<evidence type="ECO:0000256" key="1">
    <source>
        <dbReference type="SAM" id="SignalP"/>
    </source>
</evidence>